<accession>A0A7N2N5G4</accession>
<organism evidence="4 5">
    <name type="scientific">Quercus lobata</name>
    <name type="common">Valley oak</name>
    <dbReference type="NCBI Taxonomy" id="97700"/>
    <lineage>
        <taxon>Eukaryota</taxon>
        <taxon>Viridiplantae</taxon>
        <taxon>Streptophyta</taxon>
        <taxon>Embryophyta</taxon>
        <taxon>Tracheophyta</taxon>
        <taxon>Spermatophyta</taxon>
        <taxon>Magnoliopsida</taxon>
        <taxon>eudicotyledons</taxon>
        <taxon>Gunneridae</taxon>
        <taxon>Pentapetalae</taxon>
        <taxon>rosids</taxon>
        <taxon>fabids</taxon>
        <taxon>Fagales</taxon>
        <taxon>Fagaceae</taxon>
        <taxon>Quercus</taxon>
    </lineage>
</organism>
<dbReference type="InterPro" id="IPR025486">
    <property type="entry name" value="DUF4378"/>
</dbReference>
<keyword evidence="5" id="KW-1185">Reference proteome</keyword>
<feature type="region of interest" description="Disordered" evidence="1">
    <location>
        <begin position="675"/>
        <end position="722"/>
    </location>
</feature>
<dbReference type="InParanoid" id="A0A7N2N5G4"/>
<evidence type="ECO:0000313" key="4">
    <source>
        <dbReference type="EnsemblPlants" id="QL12p032830:mrna"/>
    </source>
</evidence>
<dbReference type="EMBL" id="LRBV02000012">
    <property type="status" value="NOT_ANNOTATED_CDS"/>
    <property type="molecule type" value="Genomic_DNA"/>
</dbReference>
<evidence type="ECO:0000313" key="5">
    <source>
        <dbReference type="Proteomes" id="UP000594261"/>
    </source>
</evidence>
<sequence length="936" mass="105558">MSFTPNHMARKSPKSPVPVVCEKNHSGCMYKWGLYRLFEFRQGHSKRKLLSNRRHLSRHQIGDVNLRSKLDTHTKFNEKCQAVDDSKDSETQTINTDKASLKRLMEEEIPSEQHSNKKIATDKVNHSQSNPKLVDELTINHGKASKSCHRQCQMPVHGWKDTENNEHHQPSHQNVVDRSLNKHNPSASKKVFFKEVHPRDRRSCGCKNINCVEHDQLKEINLQLVQMNEAEETGNQKFTDGKCLSRNGVGHQSKQLLGALEILNSNKELFIELLQDPNSLLVKHIQDLRNSQAKGQQTKSFSGAKLSEYQTSVARQHEQPTCPKRLESSDQYLSKGNGDPQSSDRIVVLKSGLRSLQNSSDRLSPPYSSLQSSYYLRVKEQSDRPTPFSFDHIKRKLKDAMGVNRKEQHWMSSNSKLEKYPYDCQGSDAGDRGISVEIDGSNSPRTDLDIGHKVKSSLGVKTTNKIGKAKDCECSGHEAAATSGSGCRNSNFSIVGHPMQHESDISAMEWEHLSGILNNGNEDVDLLRKQVPKACGRMSSFPEHGLLPTLNPGRDWELSFATRHMSFSPYSNHQMVYKNKYKFQKEKNKRCLSSLKQNIEPLSFADTEKPNDPLQIFDTKPNISENNFSGMKIKDDLSPTGETNALEMPFESLSTHQAGPNQSTDRANDCEKIGSLESPREHSPSENQPPKFVPGEFSLSSPSSLQRVEDSENLKDQVEQPSPVSVLEQNFIESNISQPAQLPIEALLVNAEDHYSATLDSPLLGPKININTAKDGHVSFSEYISALFGTSGLNWDELSMKCHSSDQLLDRSLFDKLKMPDSQFCGDWMLLFDFINEVLAEICQYNSGCSPWVSCIKPIIGPVPVGKTIIHEVIKRVDWYLLSQSPLQTLNQIFEQDLTRSRTWLDIRNENEDTAIETAEGVLEELLVEIVFELVL</sequence>
<dbReference type="Gramene" id="QL12p032830:mrna">
    <property type="protein sequence ID" value="QL12p032830:mrna"/>
    <property type="gene ID" value="QL12p032830"/>
</dbReference>
<feature type="region of interest" description="Disordered" evidence="1">
    <location>
        <begin position="108"/>
        <end position="127"/>
    </location>
</feature>
<protein>
    <recommendedName>
        <fullName evidence="6">DUF4378 domain-containing protein</fullName>
    </recommendedName>
</protein>
<dbReference type="Proteomes" id="UP000594261">
    <property type="component" value="Chromosome 12"/>
</dbReference>
<dbReference type="RefSeq" id="XP_030946748.1">
    <property type="nucleotide sequence ID" value="XM_031090888.1"/>
</dbReference>
<gene>
    <name evidence="4" type="primary">LOC115971157</name>
</gene>
<dbReference type="EnsemblPlants" id="QL12p032830:mrna">
    <property type="protein sequence ID" value="QL12p032830:mrna"/>
    <property type="gene ID" value="QL12p032830"/>
</dbReference>
<dbReference type="RefSeq" id="XP_030946747.1">
    <property type="nucleotide sequence ID" value="XM_031090887.1"/>
</dbReference>
<dbReference type="PANTHER" id="PTHR47212:SF2">
    <property type="entry name" value="DUF3741 DOMAIN-CONTAINING PROTEIN"/>
    <property type="match status" value="1"/>
</dbReference>
<dbReference type="RefSeq" id="XP_030946745.1">
    <property type="nucleotide sequence ID" value="XM_031090885.1"/>
</dbReference>
<feature type="compositionally biased region" description="Basic and acidic residues" evidence="1">
    <location>
        <begin position="675"/>
        <end position="684"/>
    </location>
</feature>
<feature type="compositionally biased region" description="Polar residues" evidence="1">
    <location>
        <begin position="329"/>
        <end position="344"/>
    </location>
</feature>
<dbReference type="AlphaFoldDB" id="A0A7N2N5G4"/>
<evidence type="ECO:0008006" key="6">
    <source>
        <dbReference type="Google" id="ProtNLM"/>
    </source>
</evidence>
<feature type="region of interest" description="Disordered" evidence="1">
    <location>
        <begin position="604"/>
        <end position="644"/>
    </location>
</feature>
<feature type="compositionally biased region" description="Basic and acidic residues" evidence="1">
    <location>
        <begin position="707"/>
        <end position="718"/>
    </location>
</feature>
<proteinExistence type="predicted"/>
<dbReference type="GeneID" id="115971157"/>
<evidence type="ECO:0000259" key="3">
    <source>
        <dbReference type="Pfam" id="PF14309"/>
    </source>
</evidence>
<dbReference type="OMA" id="KSQLNCM"/>
<evidence type="ECO:0000256" key="1">
    <source>
        <dbReference type="SAM" id="MobiDB-lite"/>
    </source>
</evidence>
<dbReference type="Pfam" id="PF14309">
    <property type="entry name" value="DUF4378"/>
    <property type="match status" value="1"/>
</dbReference>
<dbReference type="RefSeq" id="XP_030946744.1">
    <property type="nucleotide sequence ID" value="XM_031090884.1"/>
</dbReference>
<feature type="region of interest" description="Disordered" evidence="1">
    <location>
        <begin position="310"/>
        <end position="344"/>
    </location>
</feature>
<dbReference type="PANTHER" id="PTHR47212">
    <property type="entry name" value="ADHESIN-LIKE PROTEIN, PUTATIVE (DUF3741)-RELATED"/>
    <property type="match status" value="1"/>
</dbReference>
<dbReference type="Pfam" id="PF12552">
    <property type="entry name" value="DUF3741"/>
    <property type="match status" value="1"/>
</dbReference>
<feature type="domain" description="DUF4378" evidence="3">
    <location>
        <begin position="782"/>
        <end position="929"/>
    </location>
</feature>
<evidence type="ECO:0000259" key="2">
    <source>
        <dbReference type="Pfam" id="PF12552"/>
    </source>
</evidence>
<name>A0A7N2N5G4_QUELO</name>
<dbReference type="InterPro" id="IPR022212">
    <property type="entry name" value="DUF3741"/>
</dbReference>
<reference evidence="4 5" key="1">
    <citation type="journal article" date="2016" name="G3 (Bethesda)">
        <title>First Draft Assembly and Annotation of the Genome of a California Endemic Oak Quercus lobata Nee (Fagaceae).</title>
        <authorList>
            <person name="Sork V.L."/>
            <person name="Fitz-Gibbon S.T."/>
            <person name="Puiu D."/>
            <person name="Crepeau M."/>
            <person name="Gugger P.F."/>
            <person name="Sherman R."/>
            <person name="Stevens K."/>
            <person name="Langley C.H."/>
            <person name="Pellegrini M."/>
            <person name="Salzberg S.L."/>
        </authorList>
    </citation>
    <scope>NUCLEOTIDE SEQUENCE [LARGE SCALE GENOMIC DNA]</scope>
    <source>
        <strain evidence="4 5">cv. SW786</strain>
    </source>
</reference>
<dbReference type="RefSeq" id="XP_030946746.1">
    <property type="nucleotide sequence ID" value="XM_031090886.1"/>
</dbReference>
<feature type="domain" description="DUF3741" evidence="2">
    <location>
        <begin position="235"/>
        <end position="279"/>
    </location>
</feature>
<reference evidence="4" key="2">
    <citation type="submission" date="2021-01" db="UniProtKB">
        <authorList>
            <consortium name="EnsemblPlants"/>
        </authorList>
    </citation>
    <scope>IDENTIFICATION</scope>
</reference>